<dbReference type="EMBL" id="ML976985">
    <property type="protein sequence ID" value="KAF1959167.1"/>
    <property type="molecule type" value="Genomic_DNA"/>
</dbReference>
<gene>
    <name evidence="2" type="ORF">CC80DRAFT_545544</name>
</gene>
<sequence>MAPTLRQTTKAKTRASEEDSRPWRHRVPRHKLFPKNKGLVSLKTPKWLAHATIANATHSPLLRLPAELRTRIFQYAMSVPNMIILPIGQRHTYGPVDDKLPALHLPGVCRQIYSETATMAYGENCFSFWTSGVLLAWLSKRTPAQQEAVYTLQVGGWLRFTQAKKAGLEDEVKKICPKLREIAFFGSEFLGMGWSRYTGISAA</sequence>
<feature type="region of interest" description="Disordered" evidence="1">
    <location>
        <begin position="1"/>
        <end position="25"/>
    </location>
</feature>
<keyword evidence="3" id="KW-1185">Reference proteome</keyword>
<evidence type="ECO:0000313" key="3">
    <source>
        <dbReference type="Proteomes" id="UP000800035"/>
    </source>
</evidence>
<evidence type="ECO:0000256" key="1">
    <source>
        <dbReference type="SAM" id="MobiDB-lite"/>
    </source>
</evidence>
<accession>A0A6A5UDG5</accession>
<protein>
    <submittedName>
        <fullName evidence="2">Uncharacterized protein</fullName>
    </submittedName>
</protein>
<feature type="compositionally biased region" description="Polar residues" evidence="1">
    <location>
        <begin position="1"/>
        <end position="10"/>
    </location>
</feature>
<evidence type="ECO:0000313" key="2">
    <source>
        <dbReference type="EMBL" id="KAF1959167.1"/>
    </source>
</evidence>
<dbReference type="Proteomes" id="UP000800035">
    <property type="component" value="Unassembled WGS sequence"/>
</dbReference>
<organism evidence="2 3">
    <name type="scientific">Byssothecium circinans</name>
    <dbReference type="NCBI Taxonomy" id="147558"/>
    <lineage>
        <taxon>Eukaryota</taxon>
        <taxon>Fungi</taxon>
        <taxon>Dikarya</taxon>
        <taxon>Ascomycota</taxon>
        <taxon>Pezizomycotina</taxon>
        <taxon>Dothideomycetes</taxon>
        <taxon>Pleosporomycetidae</taxon>
        <taxon>Pleosporales</taxon>
        <taxon>Massarineae</taxon>
        <taxon>Massarinaceae</taxon>
        <taxon>Byssothecium</taxon>
    </lineage>
</organism>
<dbReference type="AlphaFoldDB" id="A0A6A5UDG5"/>
<dbReference type="PANTHER" id="PTHR38790">
    <property type="entry name" value="2EXR DOMAIN-CONTAINING PROTEIN-RELATED"/>
    <property type="match status" value="1"/>
</dbReference>
<proteinExistence type="predicted"/>
<dbReference type="OrthoDB" id="5413827at2759"/>
<name>A0A6A5UDG5_9PLEO</name>
<reference evidence="2" key="1">
    <citation type="journal article" date="2020" name="Stud. Mycol.">
        <title>101 Dothideomycetes genomes: a test case for predicting lifestyles and emergence of pathogens.</title>
        <authorList>
            <person name="Haridas S."/>
            <person name="Albert R."/>
            <person name="Binder M."/>
            <person name="Bloem J."/>
            <person name="Labutti K."/>
            <person name="Salamov A."/>
            <person name="Andreopoulos B."/>
            <person name="Baker S."/>
            <person name="Barry K."/>
            <person name="Bills G."/>
            <person name="Bluhm B."/>
            <person name="Cannon C."/>
            <person name="Castanera R."/>
            <person name="Culley D."/>
            <person name="Daum C."/>
            <person name="Ezra D."/>
            <person name="Gonzalez J."/>
            <person name="Henrissat B."/>
            <person name="Kuo A."/>
            <person name="Liang C."/>
            <person name="Lipzen A."/>
            <person name="Lutzoni F."/>
            <person name="Magnuson J."/>
            <person name="Mondo S."/>
            <person name="Nolan M."/>
            <person name="Ohm R."/>
            <person name="Pangilinan J."/>
            <person name="Park H.-J."/>
            <person name="Ramirez L."/>
            <person name="Alfaro M."/>
            <person name="Sun H."/>
            <person name="Tritt A."/>
            <person name="Yoshinaga Y."/>
            <person name="Zwiers L.-H."/>
            <person name="Turgeon B."/>
            <person name="Goodwin S."/>
            <person name="Spatafora J."/>
            <person name="Crous P."/>
            <person name="Grigoriev I."/>
        </authorList>
    </citation>
    <scope>NUCLEOTIDE SEQUENCE</scope>
    <source>
        <strain evidence="2">CBS 675.92</strain>
    </source>
</reference>
<dbReference type="PANTHER" id="PTHR38790:SF4">
    <property type="entry name" value="2EXR DOMAIN-CONTAINING PROTEIN"/>
    <property type="match status" value="1"/>
</dbReference>